<feature type="domain" description="TF-B3" evidence="6">
    <location>
        <begin position="5"/>
        <end position="98"/>
    </location>
</feature>
<keyword evidence="8" id="KW-1185">Reference proteome</keyword>
<dbReference type="Proteomes" id="UP001457282">
    <property type="component" value="Unassembled WGS sequence"/>
</dbReference>
<evidence type="ECO:0000313" key="8">
    <source>
        <dbReference type="Proteomes" id="UP001457282"/>
    </source>
</evidence>
<keyword evidence="2" id="KW-0805">Transcription regulation</keyword>
<dbReference type="CDD" id="cd10017">
    <property type="entry name" value="B3_DNA"/>
    <property type="match status" value="2"/>
</dbReference>
<dbReference type="PANTHER" id="PTHR31920:SF135">
    <property type="entry name" value="B3 DOMAIN-CONTAINING PROTEIN OS03G0621600-RELATED"/>
    <property type="match status" value="1"/>
</dbReference>
<proteinExistence type="predicted"/>
<gene>
    <name evidence="7" type="ORF">M0R45_012625</name>
</gene>
<sequence>MALSKPAFFKVLIDDFTQHLKMPIAFVDKFKGTPPCKCVVTGPNGTNWNVELEENENGLFFRNGWQNFVKGYCLEEGDFLVLYYTGKLRFDATIYDESACEMDLEVSKRTSPADGTSAHVMCGKAVIEDTPTGTTLFRSKYSCFMKTMEIYKFYELTIPKKIVKAEGLMGHKSVNLQDPDMRSQIVNTCVSFDGRLKLTKGWRQCCNKNKISFGDKLVFEFVKPNVIQFHIFRGKNVILQGPNKV</sequence>
<accession>A0AAW1YD88</accession>
<name>A0AAW1YD88_RUBAR</name>
<dbReference type="SMART" id="SM01019">
    <property type="entry name" value="B3"/>
    <property type="match status" value="2"/>
</dbReference>
<evidence type="ECO:0000313" key="7">
    <source>
        <dbReference type="EMBL" id="KAK9947191.1"/>
    </source>
</evidence>
<comment type="subcellular location">
    <subcellularLocation>
        <location evidence="1">Nucleus</location>
    </subcellularLocation>
</comment>
<keyword evidence="3" id="KW-0238">DNA-binding</keyword>
<evidence type="ECO:0000256" key="4">
    <source>
        <dbReference type="ARBA" id="ARBA00023163"/>
    </source>
</evidence>
<dbReference type="InterPro" id="IPR050655">
    <property type="entry name" value="Plant_B3_domain"/>
</dbReference>
<dbReference type="SUPFAM" id="SSF101936">
    <property type="entry name" value="DNA-binding pseudobarrel domain"/>
    <property type="match status" value="2"/>
</dbReference>
<dbReference type="PANTHER" id="PTHR31920">
    <property type="entry name" value="B3 DOMAIN-CONTAINING"/>
    <property type="match status" value="1"/>
</dbReference>
<reference evidence="7 8" key="1">
    <citation type="journal article" date="2023" name="G3 (Bethesda)">
        <title>A chromosome-length genome assembly and annotation of blackberry (Rubus argutus, cv. 'Hillquist').</title>
        <authorList>
            <person name="Bruna T."/>
            <person name="Aryal R."/>
            <person name="Dudchenko O."/>
            <person name="Sargent D.J."/>
            <person name="Mead D."/>
            <person name="Buti M."/>
            <person name="Cavallini A."/>
            <person name="Hytonen T."/>
            <person name="Andres J."/>
            <person name="Pham M."/>
            <person name="Weisz D."/>
            <person name="Mascagni F."/>
            <person name="Usai G."/>
            <person name="Natali L."/>
            <person name="Bassil N."/>
            <person name="Fernandez G.E."/>
            <person name="Lomsadze A."/>
            <person name="Armour M."/>
            <person name="Olukolu B."/>
            <person name="Poorten T."/>
            <person name="Britton C."/>
            <person name="Davik J."/>
            <person name="Ashrafi H."/>
            <person name="Aiden E.L."/>
            <person name="Borodovsky M."/>
            <person name="Worthington M."/>
        </authorList>
    </citation>
    <scope>NUCLEOTIDE SEQUENCE [LARGE SCALE GENOMIC DNA]</scope>
    <source>
        <strain evidence="7">PI 553951</strain>
    </source>
</reference>
<evidence type="ECO:0000256" key="5">
    <source>
        <dbReference type="ARBA" id="ARBA00023242"/>
    </source>
</evidence>
<evidence type="ECO:0000256" key="3">
    <source>
        <dbReference type="ARBA" id="ARBA00023125"/>
    </source>
</evidence>
<organism evidence="7 8">
    <name type="scientific">Rubus argutus</name>
    <name type="common">Southern blackberry</name>
    <dbReference type="NCBI Taxonomy" id="59490"/>
    <lineage>
        <taxon>Eukaryota</taxon>
        <taxon>Viridiplantae</taxon>
        <taxon>Streptophyta</taxon>
        <taxon>Embryophyta</taxon>
        <taxon>Tracheophyta</taxon>
        <taxon>Spermatophyta</taxon>
        <taxon>Magnoliopsida</taxon>
        <taxon>eudicotyledons</taxon>
        <taxon>Gunneridae</taxon>
        <taxon>Pentapetalae</taxon>
        <taxon>rosids</taxon>
        <taxon>fabids</taxon>
        <taxon>Rosales</taxon>
        <taxon>Rosaceae</taxon>
        <taxon>Rosoideae</taxon>
        <taxon>Rosoideae incertae sedis</taxon>
        <taxon>Rubus</taxon>
    </lineage>
</organism>
<protein>
    <recommendedName>
        <fullName evidence="6">TF-B3 domain-containing protein</fullName>
    </recommendedName>
</protein>
<dbReference type="AlphaFoldDB" id="A0AAW1YD88"/>
<dbReference type="PROSITE" id="PS50863">
    <property type="entry name" value="B3"/>
    <property type="match status" value="2"/>
</dbReference>
<feature type="domain" description="TF-B3" evidence="6">
    <location>
        <begin position="141"/>
        <end position="235"/>
    </location>
</feature>
<evidence type="ECO:0000256" key="2">
    <source>
        <dbReference type="ARBA" id="ARBA00023015"/>
    </source>
</evidence>
<dbReference type="Pfam" id="PF02362">
    <property type="entry name" value="B3"/>
    <property type="match status" value="2"/>
</dbReference>
<evidence type="ECO:0000256" key="1">
    <source>
        <dbReference type="ARBA" id="ARBA00004123"/>
    </source>
</evidence>
<keyword evidence="4" id="KW-0804">Transcription</keyword>
<dbReference type="InterPro" id="IPR015300">
    <property type="entry name" value="DNA-bd_pseudobarrel_sf"/>
</dbReference>
<dbReference type="EMBL" id="JBEDUW010000002">
    <property type="protein sequence ID" value="KAK9947191.1"/>
    <property type="molecule type" value="Genomic_DNA"/>
</dbReference>
<dbReference type="GO" id="GO:0005634">
    <property type="term" value="C:nucleus"/>
    <property type="evidence" value="ECO:0007669"/>
    <property type="project" value="UniProtKB-SubCell"/>
</dbReference>
<keyword evidence="5" id="KW-0539">Nucleus</keyword>
<dbReference type="GO" id="GO:0003677">
    <property type="term" value="F:DNA binding"/>
    <property type="evidence" value="ECO:0007669"/>
    <property type="project" value="UniProtKB-KW"/>
</dbReference>
<dbReference type="Gene3D" id="2.40.330.10">
    <property type="entry name" value="DNA-binding pseudobarrel domain"/>
    <property type="match status" value="2"/>
</dbReference>
<evidence type="ECO:0000259" key="6">
    <source>
        <dbReference type="PROSITE" id="PS50863"/>
    </source>
</evidence>
<dbReference type="InterPro" id="IPR003340">
    <property type="entry name" value="B3_DNA-bd"/>
</dbReference>
<comment type="caution">
    <text evidence="7">The sequence shown here is derived from an EMBL/GenBank/DDBJ whole genome shotgun (WGS) entry which is preliminary data.</text>
</comment>